<reference evidence="2" key="1">
    <citation type="journal article" date="2020" name="Stud. Mycol.">
        <title>101 Dothideomycetes genomes: a test case for predicting lifestyles and emergence of pathogens.</title>
        <authorList>
            <person name="Haridas S."/>
            <person name="Albert R."/>
            <person name="Binder M."/>
            <person name="Bloem J."/>
            <person name="Labutti K."/>
            <person name="Salamov A."/>
            <person name="Andreopoulos B."/>
            <person name="Baker S."/>
            <person name="Barry K."/>
            <person name="Bills G."/>
            <person name="Bluhm B."/>
            <person name="Cannon C."/>
            <person name="Castanera R."/>
            <person name="Culley D."/>
            <person name="Daum C."/>
            <person name="Ezra D."/>
            <person name="Gonzalez J."/>
            <person name="Henrissat B."/>
            <person name="Kuo A."/>
            <person name="Liang C."/>
            <person name="Lipzen A."/>
            <person name="Lutzoni F."/>
            <person name="Magnuson J."/>
            <person name="Mondo S."/>
            <person name="Nolan M."/>
            <person name="Ohm R."/>
            <person name="Pangilinan J."/>
            <person name="Park H.-J."/>
            <person name="Ramirez L."/>
            <person name="Alfaro M."/>
            <person name="Sun H."/>
            <person name="Tritt A."/>
            <person name="Yoshinaga Y."/>
            <person name="Zwiers L.-H."/>
            <person name="Turgeon B."/>
            <person name="Goodwin S."/>
            <person name="Spatafora J."/>
            <person name="Crous P."/>
            <person name="Grigoriev I."/>
        </authorList>
    </citation>
    <scope>NUCLEOTIDE SEQUENCE</scope>
    <source>
        <strain evidence="2">CBS 690.94</strain>
    </source>
</reference>
<name>A0A9P4UIW6_9PLEO</name>
<dbReference type="OrthoDB" id="5426563at2759"/>
<feature type="region of interest" description="Disordered" evidence="1">
    <location>
        <begin position="181"/>
        <end position="248"/>
    </location>
</feature>
<proteinExistence type="predicted"/>
<evidence type="ECO:0000313" key="2">
    <source>
        <dbReference type="EMBL" id="KAF2452166.1"/>
    </source>
</evidence>
<feature type="compositionally biased region" description="Polar residues" evidence="1">
    <location>
        <begin position="349"/>
        <end position="372"/>
    </location>
</feature>
<evidence type="ECO:0000313" key="3">
    <source>
        <dbReference type="Proteomes" id="UP000799764"/>
    </source>
</evidence>
<feature type="compositionally biased region" description="Basic residues" evidence="1">
    <location>
        <begin position="208"/>
        <end position="217"/>
    </location>
</feature>
<feature type="compositionally biased region" description="Polar residues" evidence="1">
    <location>
        <begin position="30"/>
        <end position="39"/>
    </location>
</feature>
<feature type="region of interest" description="Disordered" evidence="1">
    <location>
        <begin position="525"/>
        <end position="553"/>
    </location>
</feature>
<organism evidence="2 3">
    <name type="scientific">Karstenula rhodostoma CBS 690.94</name>
    <dbReference type="NCBI Taxonomy" id="1392251"/>
    <lineage>
        <taxon>Eukaryota</taxon>
        <taxon>Fungi</taxon>
        <taxon>Dikarya</taxon>
        <taxon>Ascomycota</taxon>
        <taxon>Pezizomycotina</taxon>
        <taxon>Dothideomycetes</taxon>
        <taxon>Pleosporomycetidae</taxon>
        <taxon>Pleosporales</taxon>
        <taxon>Massarineae</taxon>
        <taxon>Didymosphaeriaceae</taxon>
        <taxon>Karstenula</taxon>
    </lineage>
</organism>
<feature type="region of interest" description="Disordered" evidence="1">
    <location>
        <begin position="1"/>
        <end position="54"/>
    </location>
</feature>
<feature type="compositionally biased region" description="Basic and acidic residues" evidence="1">
    <location>
        <begin position="110"/>
        <end position="141"/>
    </location>
</feature>
<feature type="compositionally biased region" description="Low complexity" evidence="1">
    <location>
        <begin position="471"/>
        <end position="481"/>
    </location>
</feature>
<feature type="region of interest" description="Disordered" evidence="1">
    <location>
        <begin position="88"/>
        <end position="168"/>
    </location>
</feature>
<feature type="region of interest" description="Disordered" evidence="1">
    <location>
        <begin position="471"/>
        <end position="501"/>
    </location>
</feature>
<sequence length="611" mass="66594">MAEMAEMAGTDPWTAQLHGEARSLPLHPKSTISPRSRMNWTGGRLQRSKDANKGIIQKQKAHFARARTQLQHDSRASTSTFPYAFLGDERASQQPQFPLTSARTARFTGRSRDRSAAASPVHHDRPGTRNVAERRPPHGHDQANAAWSGNTSGRHHQDRSPDADDSEESLLEAKRRLLRQNDWAGLARPTPPVMNSRAQQGRDEIGNRRKPSHRNALTKREAPSRHVPLSHQTDSRRQLGGGAHQNHDIKIRIGDDALTNRTTVQHSSQAQAQESVAVYDATSEDMTLGNDALHRAALKPGQQVDPNACWFVGAPTHAHRNSMRMATPQSQQPYSLDGSVASMRAGRNEGSNASPNDWSIINSSAEDNASSNKKGEVSNYCIEDIARSSRLTFDTAAEFSAVAPIKNASTCNLIGESNHDHCTANATVTESGNVQMEAGAAGRAESRLPRSIDEGPWMAFLPVQASSSSLSVADDPSALNRAPDRPSPNPPSDSALWSQRVTQGTRTLSNVSLCVSSSLPSIARKSDKNELRERLHMGTRRSGRPKKQRDENDKFWQRLVFGSDEVDSADGILETATSPDKAGMDERMILPSVAVSRGSTPCDPLCGLGFA</sequence>
<feature type="region of interest" description="Disordered" evidence="1">
    <location>
        <begin position="344"/>
        <end position="374"/>
    </location>
</feature>
<feature type="compositionally biased region" description="Polar residues" evidence="1">
    <location>
        <begin position="92"/>
        <end position="103"/>
    </location>
</feature>
<comment type="caution">
    <text evidence="2">The sequence shown here is derived from an EMBL/GenBank/DDBJ whole genome shotgun (WGS) entry which is preliminary data.</text>
</comment>
<feature type="compositionally biased region" description="Basic and acidic residues" evidence="1">
    <location>
        <begin position="525"/>
        <end position="536"/>
    </location>
</feature>
<evidence type="ECO:0000256" key="1">
    <source>
        <dbReference type="SAM" id="MobiDB-lite"/>
    </source>
</evidence>
<protein>
    <submittedName>
        <fullName evidence="2">Uncharacterized protein</fullName>
    </submittedName>
</protein>
<dbReference type="EMBL" id="MU001492">
    <property type="protein sequence ID" value="KAF2452166.1"/>
    <property type="molecule type" value="Genomic_DNA"/>
</dbReference>
<keyword evidence="3" id="KW-1185">Reference proteome</keyword>
<accession>A0A9P4UIW6</accession>
<dbReference type="Proteomes" id="UP000799764">
    <property type="component" value="Unassembled WGS sequence"/>
</dbReference>
<gene>
    <name evidence="2" type="ORF">P171DRAFT_468511</name>
</gene>
<dbReference type="AlphaFoldDB" id="A0A9P4UIW6"/>
<feature type="compositionally biased region" description="Basic residues" evidence="1">
    <location>
        <begin position="537"/>
        <end position="547"/>
    </location>
</feature>